<dbReference type="PANTHER" id="PTHR11059">
    <property type="entry name" value="DNA REPAIR PROTEIN RECN"/>
    <property type="match status" value="1"/>
</dbReference>
<dbReference type="Pfam" id="PF02463">
    <property type="entry name" value="SMC_N"/>
    <property type="match status" value="1"/>
</dbReference>
<evidence type="ECO:0000256" key="7">
    <source>
        <dbReference type="ARBA" id="ARBA00023204"/>
    </source>
</evidence>
<comment type="function">
    <text evidence="1 9">May be involved in recombinational repair of damaged DNA.</text>
</comment>
<keyword evidence="7 9" id="KW-0234">DNA repair</keyword>
<keyword evidence="13" id="KW-1185">Reference proteome</keyword>
<evidence type="ECO:0000256" key="6">
    <source>
        <dbReference type="ARBA" id="ARBA00022840"/>
    </source>
</evidence>
<evidence type="ECO:0000313" key="12">
    <source>
        <dbReference type="EMBL" id="AEV28452.1"/>
    </source>
</evidence>
<keyword evidence="6" id="KW-0067">ATP-binding</keyword>
<evidence type="ECO:0000256" key="8">
    <source>
        <dbReference type="ARBA" id="ARBA00033408"/>
    </source>
</evidence>
<comment type="similarity">
    <text evidence="2 9">Belongs to the RecN family.</text>
</comment>
<dbReference type="AlphaFoldDB" id="G8QXF1"/>
<proteinExistence type="inferred from homology"/>
<evidence type="ECO:0000256" key="10">
    <source>
        <dbReference type="SAM" id="Coils"/>
    </source>
</evidence>
<evidence type="ECO:0000256" key="3">
    <source>
        <dbReference type="ARBA" id="ARBA00021315"/>
    </source>
</evidence>
<sequence length="556" mass="60479">MLERLEIHHYALIEDVTINLCEGFTVITGETGAGKSIILGALSLLLGEKTDVQSIRSGCESATVSASFFLGAAVSPSLSTLLAERDLDLDEGTLVLSRTIKSNGRSTISIQGRVMTRSDLASISEELIDISAQRDHQSLLSPSHQRDVLDAFGSCLLDKIEYQKQFAICGDLQNEIEKLSLAIQNSSRESEFLKFAVDEITKADPKPGEDERISEQVKTIGAFEQIHDALALAGELLHGTENGPSVLGSLHQAAAQLALAARGDVSIDPFRIRMETASIECEDIFESIRDYLAGMSYSEQQLDELQARQALLQRLKKKYGHSIENMLAFKEECQSKLMQSENGEELLNDLEKKLAREKQLLLQKASLLSQNRKKGALRLQKEIEQTLRSLGMPQATFLIEVRPVSPNPSGSDDISFMICANPGLDSRSIREVASGGELSRVMLALKTVLSLHDSVGTLIFDEVDAGIGGSVAVSVAKQLKKLSESHQVIAITHLASIASQADTQLVVSKRVESGMSFTNIVSVENEERVGEIARMLSGDAESQVSLVHAKELLGGH</sequence>
<dbReference type="GO" id="GO:0009432">
    <property type="term" value="P:SOS response"/>
    <property type="evidence" value="ECO:0007669"/>
    <property type="project" value="TreeGrafter"/>
</dbReference>
<evidence type="ECO:0000259" key="11">
    <source>
        <dbReference type="Pfam" id="PF02463"/>
    </source>
</evidence>
<dbReference type="PANTHER" id="PTHR11059:SF0">
    <property type="entry name" value="DNA REPAIR PROTEIN RECN"/>
    <property type="match status" value="1"/>
</dbReference>
<dbReference type="InterPro" id="IPR004604">
    <property type="entry name" value="DNA_recomb/repair_RecN"/>
</dbReference>
<dbReference type="GO" id="GO:0043590">
    <property type="term" value="C:bacterial nucleoid"/>
    <property type="evidence" value="ECO:0007669"/>
    <property type="project" value="TreeGrafter"/>
</dbReference>
<dbReference type="eggNOG" id="COG0497">
    <property type="taxonomic scope" value="Bacteria"/>
</dbReference>
<evidence type="ECO:0000256" key="9">
    <source>
        <dbReference type="PIRNR" id="PIRNR003128"/>
    </source>
</evidence>
<dbReference type="GO" id="GO:0006281">
    <property type="term" value="P:DNA repair"/>
    <property type="evidence" value="ECO:0007669"/>
    <property type="project" value="UniProtKB-KW"/>
</dbReference>
<dbReference type="CDD" id="cd03241">
    <property type="entry name" value="ABC_RecN"/>
    <property type="match status" value="2"/>
</dbReference>
<evidence type="ECO:0000256" key="1">
    <source>
        <dbReference type="ARBA" id="ARBA00003618"/>
    </source>
</evidence>
<evidence type="ECO:0000256" key="4">
    <source>
        <dbReference type="ARBA" id="ARBA00022741"/>
    </source>
</evidence>
<evidence type="ECO:0000256" key="2">
    <source>
        <dbReference type="ARBA" id="ARBA00009441"/>
    </source>
</evidence>
<reference evidence="12 13" key="1">
    <citation type="submission" date="2011-11" db="EMBL/GenBank/DDBJ databases">
        <title>Complete sequence of Spirochaeta sp. grapes.</title>
        <authorList>
            <consortium name="US DOE Joint Genome Institute"/>
            <person name="Lucas S."/>
            <person name="Han J."/>
            <person name="Lapidus A."/>
            <person name="Cheng J.-F."/>
            <person name="Goodwin L."/>
            <person name="Pitluck S."/>
            <person name="Peters L."/>
            <person name="Ovchinnikova G."/>
            <person name="Munk A.C."/>
            <person name="Detter J.C."/>
            <person name="Han C."/>
            <person name="Tapia R."/>
            <person name="Land M."/>
            <person name="Hauser L."/>
            <person name="Kyrpides N."/>
            <person name="Ivanova N."/>
            <person name="Pagani I."/>
            <person name="Ritalahtilisa K."/>
            <person name="Loeffler F."/>
            <person name="Woyke T."/>
        </authorList>
    </citation>
    <scope>NUCLEOTIDE SEQUENCE [LARGE SCALE GENOMIC DNA]</scope>
    <source>
        <strain evidence="13">ATCC BAA-1885 / DSM 22778 / Grapes</strain>
    </source>
</reference>
<dbReference type="NCBIfam" id="TIGR00634">
    <property type="entry name" value="recN"/>
    <property type="match status" value="1"/>
</dbReference>
<accession>G8QXF1</accession>
<name>G8QXF1_SPHPG</name>
<dbReference type="GO" id="GO:0006310">
    <property type="term" value="P:DNA recombination"/>
    <property type="evidence" value="ECO:0007669"/>
    <property type="project" value="InterPro"/>
</dbReference>
<protein>
    <recommendedName>
        <fullName evidence="3 9">DNA repair protein RecN</fullName>
    </recommendedName>
    <alternativeName>
        <fullName evidence="8 9">Recombination protein N</fullName>
    </alternativeName>
</protein>
<dbReference type="Gene3D" id="3.40.50.300">
    <property type="entry name" value="P-loop containing nucleotide triphosphate hydrolases"/>
    <property type="match status" value="2"/>
</dbReference>
<dbReference type="KEGG" id="sgp:SpiGrapes_0603"/>
<keyword evidence="10" id="KW-0175">Coiled coil</keyword>
<dbReference type="EMBL" id="CP003155">
    <property type="protein sequence ID" value="AEV28452.1"/>
    <property type="molecule type" value="Genomic_DNA"/>
</dbReference>
<dbReference type="STRING" id="158190.SpiGrapes_0603"/>
<dbReference type="OrthoDB" id="9806954at2"/>
<dbReference type="HOGENOM" id="CLU_018297_3_0_12"/>
<organism evidence="12 13">
    <name type="scientific">Sphaerochaeta pleomorpha (strain ATCC BAA-1885 / DSM 22778 / Grapes)</name>
    <dbReference type="NCBI Taxonomy" id="158190"/>
    <lineage>
        <taxon>Bacteria</taxon>
        <taxon>Pseudomonadati</taxon>
        <taxon>Spirochaetota</taxon>
        <taxon>Spirochaetia</taxon>
        <taxon>Spirochaetales</taxon>
        <taxon>Sphaerochaetaceae</taxon>
        <taxon>Sphaerochaeta</taxon>
    </lineage>
</organism>
<dbReference type="InterPro" id="IPR027417">
    <property type="entry name" value="P-loop_NTPase"/>
</dbReference>
<gene>
    <name evidence="12" type="ordered locus">SpiGrapes_0603</name>
</gene>
<feature type="coiled-coil region" evidence="10">
    <location>
        <begin position="298"/>
        <end position="360"/>
    </location>
</feature>
<dbReference type="Proteomes" id="UP000005632">
    <property type="component" value="Chromosome"/>
</dbReference>
<feature type="domain" description="RecF/RecN/SMC N-terminal" evidence="11">
    <location>
        <begin position="1"/>
        <end position="509"/>
    </location>
</feature>
<keyword evidence="4" id="KW-0547">Nucleotide-binding</keyword>
<evidence type="ECO:0000313" key="13">
    <source>
        <dbReference type="Proteomes" id="UP000005632"/>
    </source>
</evidence>
<dbReference type="GO" id="GO:0005524">
    <property type="term" value="F:ATP binding"/>
    <property type="evidence" value="ECO:0007669"/>
    <property type="project" value="UniProtKB-KW"/>
</dbReference>
<dbReference type="SUPFAM" id="SSF52540">
    <property type="entry name" value="P-loop containing nucleoside triphosphate hydrolases"/>
    <property type="match status" value="1"/>
</dbReference>
<dbReference type="RefSeq" id="WP_014269301.1">
    <property type="nucleotide sequence ID" value="NC_016633.1"/>
</dbReference>
<keyword evidence="5 9" id="KW-0227">DNA damage</keyword>
<dbReference type="InterPro" id="IPR003395">
    <property type="entry name" value="RecF/RecN/SMC_N"/>
</dbReference>
<evidence type="ECO:0000256" key="5">
    <source>
        <dbReference type="ARBA" id="ARBA00022763"/>
    </source>
</evidence>
<dbReference type="PIRSF" id="PIRSF003128">
    <property type="entry name" value="RecN"/>
    <property type="match status" value="1"/>
</dbReference>